<proteinExistence type="predicted"/>
<organism evidence="1 2">
    <name type="scientific">Malus domestica</name>
    <name type="common">Apple</name>
    <name type="synonym">Pyrus malus</name>
    <dbReference type="NCBI Taxonomy" id="3750"/>
    <lineage>
        <taxon>Eukaryota</taxon>
        <taxon>Viridiplantae</taxon>
        <taxon>Streptophyta</taxon>
        <taxon>Embryophyta</taxon>
        <taxon>Tracheophyta</taxon>
        <taxon>Spermatophyta</taxon>
        <taxon>Magnoliopsida</taxon>
        <taxon>eudicotyledons</taxon>
        <taxon>Gunneridae</taxon>
        <taxon>Pentapetalae</taxon>
        <taxon>rosids</taxon>
        <taxon>fabids</taxon>
        <taxon>Rosales</taxon>
        <taxon>Rosaceae</taxon>
        <taxon>Amygdaloideae</taxon>
        <taxon>Maleae</taxon>
        <taxon>Malus</taxon>
    </lineage>
</organism>
<dbReference type="EMBL" id="RDQH01000335">
    <property type="protein sequence ID" value="RXH89602.1"/>
    <property type="molecule type" value="Genomic_DNA"/>
</dbReference>
<dbReference type="InterPro" id="IPR046848">
    <property type="entry name" value="E_motif"/>
</dbReference>
<dbReference type="AlphaFoldDB" id="A0A498J6Y0"/>
<dbReference type="SMR" id="A0A498J6Y0"/>
<reference evidence="1 2" key="1">
    <citation type="submission" date="2018-10" db="EMBL/GenBank/DDBJ databases">
        <title>A high-quality apple genome assembly.</title>
        <authorList>
            <person name="Hu J."/>
        </authorList>
    </citation>
    <scope>NUCLEOTIDE SEQUENCE [LARGE SCALE GENOMIC DNA]</scope>
    <source>
        <strain evidence="2">cv. HFTH1</strain>
        <tissue evidence="1">Young leaf</tissue>
    </source>
</reference>
<protein>
    <submittedName>
        <fullName evidence="1">Uncharacterized protein</fullName>
    </submittedName>
</protein>
<evidence type="ECO:0000313" key="1">
    <source>
        <dbReference type="EMBL" id="RXH89602.1"/>
    </source>
</evidence>
<sequence length="85" mass="9579">MLSNIYSAAGDWVNFASMRLQMRSTGVQKFPRASSVEVDDEVHEFTVFDKLHPKSDKVYGMIDRLHQDFKQLNVSSRSISNGIGG</sequence>
<comment type="caution">
    <text evidence="1">The sequence shown here is derived from an EMBL/GenBank/DDBJ whole genome shotgun (WGS) entry which is preliminary data.</text>
</comment>
<accession>A0A498J6Y0</accession>
<name>A0A498J6Y0_MALDO</name>
<dbReference type="Pfam" id="PF20431">
    <property type="entry name" value="E_motif"/>
    <property type="match status" value="1"/>
</dbReference>
<gene>
    <name evidence="1" type="ORF">DVH24_031959</name>
</gene>
<evidence type="ECO:0000313" key="2">
    <source>
        <dbReference type="Proteomes" id="UP000290289"/>
    </source>
</evidence>
<dbReference type="Proteomes" id="UP000290289">
    <property type="component" value="Chromosome 9"/>
</dbReference>
<keyword evidence="2" id="KW-1185">Reference proteome</keyword>